<sequence length="272" mass="31899">MIAFYGFGGGFGHLNRIRAFIKSQKINGPYLILTNNRAALNFFSKEIIVSPPDHILFTKTQMREWISSIIVKKNITTFYIDTFPSGILGELNPELFQGVTLNLLCRRLKWKAYKNLIEQPLHYTSCFVFEYLENDHYQYLINQVEEVKIIESLLELININPLSMNGLCDHVFWIIVHTSHLEEVQVLIDHAKDLAMLERVNPEIIVLTDQLIEDDTITLLRDENPRDYYHAANRIFTAAGFNTWYELAPYRSKHIAIPFPRKFDDQFWRSKQ</sequence>
<accession>A0A937F9T8</accession>
<dbReference type="AlphaFoldDB" id="A0A937F9T8"/>
<evidence type="ECO:0000313" key="2">
    <source>
        <dbReference type="Proteomes" id="UP000659388"/>
    </source>
</evidence>
<reference evidence="1" key="1">
    <citation type="submission" date="2021-01" db="EMBL/GenBank/DDBJ databases">
        <title>Fulvivirga kasyanovii gen. nov., sp nov., a novel member of the phylum Bacteroidetes isolated from seawater in a mussel farm.</title>
        <authorList>
            <person name="Zhao L.-H."/>
            <person name="Wang Z.-J."/>
        </authorList>
    </citation>
    <scope>NUCLEOTIDE SEQUENCE</scope>
    <source>
        <strain evidence="1">2943</strain>
    </source>
</reference>
<proteinExistence type="predicted"/>
<comment type="caution">
    <text evidence="1">The sequence shown here is derived from an EMBL/GenBank/DDBJ whole genome shotgun (WGS) entry which is preliminary data.</text>
</comment>
<evidence type="ECO:0000313" key="1">
    <source>
        <dbReference type="EMBL" id="MBL3657254.1"/>
    </source>
</evidence>
<dbReference type="Proteomes" id="UP000659388">
    <property type="component" value="Unassembled WGS sequence"/>
</dbReference>
<gene>
    <name evidence="1" type="ORF">JL102_13995</name>
</gene>
<name>A0A937F9T8_9BACT</name>
<protein>
    <submittedName>
        <fullName evidence="1">Uncharacterized protein</fullName>
    </submittedName>
</protein>
<keyword evidence="2" id="KW-1185">Reference proteome</keyword>
<dbReference type="RefSeq" id="WP_202245038.1">
    <property type="nucleotide sequence ID" value="NZ_JAESIY010000007.1"/>
</dbReference>
<dbReference type="EMBL" id="JAESIY010000007">
    <property type="protein sequence ID" value="MBL3657254.1"/>
    <property type="molecule type" value="Genomic_DNA"/>
</dbReference>
<organism evidence="1 2">
    <name type="scientific">Fulvivirga sediminis</name>
    <dbReference type="NCBI Taxonomy" id="2803949"/>
    <lineage>
        <taxon>Bacteria</taxon>
        <taxon>Pseudomonadati</taxon>
        <taxon>Bacteroidota</taxon>
        <taxon>Cytophagia</taxon>
        <taxon>Cytophagales</taxon>
        <taxon>Fulvivirgaceae</taxon>
        <taxon>Fulvivirga</taxon>
    </lineage>
</organism>